<evidence type="ECO:0000256" key="1">
    <source>
        <dbReference type="ARBA" id="ARBA00000012"/>
    </source>
</evidence>
<evidence type="ECO:0000313" key="12">
    <source>
        <dbReference type="EMBL" id="GAA3792602.1"/>
    </source>
</evidence>
<protein>
    <recommendedName>
        <fullName evidence="5 10">Dihydropteroate synthase</fullName>
        <shortName evidence="10">DHPS</shortName>
        <ecNumber evidence="5 10">2.5.1.15</ecNumber>
    </recommendedName>
    <alternativeName>
        <fullName evidence="10">Dihydropteroate pyrophosphorylase</fullName>
    </alternativeName>
</protein>
<keyword evidence="8 10" id="KW-0460">Magnesium</keyword>
<comment type="catalytic activity">
    <reaction evidence="1">
        <text>(7,8-dihydropterin-6-yl)methyl diphosphate + 4-aminobenzoate = 7,8-dihydropteroate + diphosphate</text>
        <dbReference type="Rhea" id="RHEA:19949"/>
        <dbReference type="ChEBI" id="CHEBI:17836"/>
        <dbReference type="ChEBI" id="CHEBI:17839"/>
        <dbReference type="ChEBI" id="CHEBI:33019"/>
        <dbReference type="ChEBI" id="CHEBI:72950"/>
        <dbReference type="EC" id="2.5.1.15"/>
    </reaction>
</comment>
<comment type="function">
    <text evidence="10">Catalyzes the condensation of para-aminobenzoate (pABA) with 6-hydroxymethyl-7,8-dihydropterin diphosphate (DHPt-PP) to form 7,8-dihydropteroate (H2Pte), the immediate precursor of folate derivatives.</text>
</comment>
<dbReference type="SUPFAM" id="SSF51717">
    <property type="entry name" value="Dihydropteroate synthetase-like"/>
    <property type="match status" value="1"/>
</dbReference>
<dbReference type="EC" id="2.5.1.15" evidence="5 10"/>
<reference evidence="13" key="1">
    <citation type="journal article" date="2019" name="Int. J. Syst. Evol. Microbiol.">
        <title>The Global Catalogue of Microorganisms (GCM) 10K type strain sequencing project: providing services to taxonomists for standard genome sequencing and annotation.</title>
        <authorList>
            <consortium name="The Broad Institute Genomics Platform"/>
            <consortium name="The Broad Institute Genome Sequencing Center for Infectious Disease"/>
            <person name="Wu L."/>
            <person name="Ma J."/>
        </authorList>
    </citation>
    <scope>NUCLEOTIDE SEQUENCE [LARGE SCALE GENOMIC DNA]</scope>
    <source>
        <strain evidence="13">JCM 17017</strain>
    </source>
</reference>
<dbReference type="PROSITE" id="PS00792">
    <property type="entry name" value="DHPS_1"/>
    <property type="match status" value="1"/>
</dbReference>
<dbReference type="Proteomes" id="UP001501624">
    <property type="component" value="Unassembled WGS sequence"/>
</dbReference>
<organism evidence="12 13">
    <name type="scientific">Amycolatopsis tucumanensis</name>
    <dbReference type="NCBI Taxonomy" id="401106"/>
    <lineage>
        <taxon>Bacteria</taxon>
        <taxon>Bacillati</taxon>
        <taxon>Actinomycetota</taxon>
        <taxon>Actinomycetes</taxon>
        <taxon>Pseudonocardiales</taxon>
        <taxon>Pseudonocardiaceae</taxon>
        <taxon>Amycolatopsis</taxon>
    </lineage>
</organism>
<sequence length="277" mass="28421">MTTATSAPANLAAAAGLPSRNRSLVMGILNVTPDSFSDGGRYLATGRAIAHGVELAAAGADIVDVGGESTRPGAGRVSCAEEKRRVLPVIRSLAAAGVTISIDTTRAEVADAALEAGAAIVNDVSGGLADPRMASRVAAADVPYVAMHWRAPSSRMHEHAVYDDVVAEVVGELSERVDALVAAGVRRERIIIDPGFGFAKKSQHNWKLLADLPALSVLGRPVLVGASRKSFLGIVRDRDAATAAVSALAAAAGAACVRVHDVRRTLTAVQVAAALNV</sequence>
<keyword evidence="7 10" id="KW-0479">Metal-binding</keyword>
<evidence type="ECO:0000256" key="3">
    <source>
        <dbReference type="ARBA" id="ARBA00004763"/>
    </source>
</evidence>
<keyword evidence="6 10" id="KW-0808">Transferase</keyword>
<comment type="similarity">
    <text evidence="4 10">Belongs to the DHPS family.</text>
</comment>
<feature type="domain" description="Pterin-binding" evidence="11">
    <location>
        <begin position="23"/>
        <end position="270"/>
    </location>
</feature>
<dbReference type="InterPro" id="IPR006390">
    <property type="entry name" value="DHP_synth_dom"/>
</dbReference>
<dbReference type="PANTHER" id="PTHR20941:SF1">
    <property type="entry name" value="FOLIC ACID SYNTHESIS PROTEIN FOL1"/>
    <property type="match status" value="1"/>
</dbReference>
<name>A0ABP7HIN5_9PSEU</name>
<gene>
    <name evidence="12" type="primary">folP_1</name>
    <name evidence="12" type="ORF">GCM10022380_06670</name>
</gene>
<comment type="caution">
    <text evidence="12">The sequence shown here is derived from an EMBL/GenBank/DDBJ whole genome shotgun (WGS) entry which is preliminary data.</text>
</comment>
<accession>A0ABP7HIN5</accession>
<evidence type="ECO:0000256" key="6">
    <source>
        <dbReference type="ARBA" id="ARBA00022679"/>
    </source>
</evidence>
<dbReference type="Pfam" id="PF00809">
    <property type="entry name" value="Pterin_bind"/>
    <property type="match status" value="1"/>
</dbReference>
<evidence type="ECO:0000256" key="2">
    <source>
        <dbReference type="ARBA" id="ARBA00001946"/>
    </source>
</evidence>
<dbReference type="PROSITE" id="PS50972">
    <property type="entry name" value="PTERIN_BINDING"/>
    <property type="match status" value="1"/>
</dbReference>
<comment type="pathway">
    <text evidence="3 10">Cofactor biosynthesis; tetrahydrofolate biosynthesis; 7,8-dihydrofolate from 2-amino-4-hydroxy-6-hydroxymethyl-7,8-dihydropteridine diphosphate and 4-aminobenzoate: step 1/2.</text>
</comment>
<dbReference type="InterPro" id="IPR011005">
    <property type="entry name" value="Dihydropteroate_synth-like_sf"/>
</dbReference>
<dbReference type="NCBIfam" id="TIGR01496">
    <property type="entry name" value="DHPS"/>
    <property type="match status" value="1"/>
</dbReference>
<comment type="cofactor">
    <cofactor evidence="2 10">
        <name>Mg(2+)</name>
        <dbReference type="ChEBI" id="CHEBI:18420"/>
    </cofactor>
</comment>
<evidence type="ECO:0000256" key="9">
    <source>
        <dbReference type="ARBA" id="ARBA00022909"/>
    </source>
</evidence>
<keyword evidence="9 10" id="KW-0289">Folate biosynthesis</keyword>
<dbReference type="PANTHER" id="PTHR20941">
    <property type="entry name" value="FOLATE SYNTHESIS PROTEINS"/>
    <property type="match status" value="1"/>
</dbReference>
<evidence type="ECO:0000259" key="11">
    <source>
        <dbReference type="PROSITE" id="PS50972"/>
    </source>
</evidence>
<evidence type="ECO:0000256" key="5">
    <source>
        <dbReference type="ARBA" id="ARBA00012458"/>
    </source>
</evidence>
<evidence type="ECO:0000313" key="13">
    <source>
        <dbReference type="Proteomes" id="UP001501624"/>
    </source>
</evidence>
<proteinExistence type="inferred from homology"/>
<keyword evidence="13" id="KW-1185">Reference proteome</keyword>
<dbReference type="EMBL" id="BAABCM010000001">
    <property type="protein sequence ID" value="GAA3792602.1"/>
    <property type="molecule type" value="Genomic_DNA"/>
</dbReference>
<dbReference type="InterPro" id="IPR000489">
    <property type="entry name" value="Pterin-binding_dom"/>
</dbReference>
<evidence type="ECO:0000256" key="10">
    <source>
        <dbReference type="RuleBase" id="RU361205"/>
    </source>
</evidence>
<dbReference type="PROSITE" id="PS00793">
    <property type="entry name" value="DHPS_2"/>
    <property type="match status" value="1"/>
</dbReference>
<dbReference type="InterPro" id="IPR045031">
    <property type="entry name" value="DHP_synth-like"/>
</dbReference>
<evidence type="ECO:0000256" key="4">
    <source>
        <dbReference type="ARBA" id="ARBA00009503"/>
    </source>
</evidence>
<dbReference type="Gene3D" id="3.20.20.20">
    <property type="entry name" value="Dihydropteroate synthase-like"/>
    <property type="match status" value="1"/>
</dbReference>
<evidence type="ECO:0000256" key="8">
    <source>
        <dbReference type="ARBA" id="ARBA00022842"/>
    </source>
</evidence>
<dbReference type="CDD" id="cd00739">
    <property type="entry name" value="DHPS"/>
    <property type="match status" value="1"/>
</dbReference>
<evidence type="ECO:0000256" key="7">
    <source>
        <dbReference type="ARBA" id="ARBA00022723"/>
    </source>
</evidence>